<reference evidence="10 11" key="1">
    <citation type="submission" date="2018-08" db="EMBL/GenBank/DDBJ databases">
        <title>A genome reference for cultivated species of the human gut microbiota.</title>
        <authorList>
            <person name="Zou Y."/>
            <person name="Xue W."/>
            <person name="Luo G."/>
        </authorList>
    </citation>
    <scope>NUCLEOTIDE SEQUENCE [LARGE SCALE GENOMIC DNA]</scope>
    <source>
        <strain evidence="10 11">AF22-12AC</strain>
    </source>
</reference>
<protein>
    <recommendedName>
        <fullName evidence="2">site-specific DNA-methyltransferase (cytosine-N(4)-specific)</fullName>
        <ecNumber evidence="2">2.1.1.113</ecNumber>
    </recommendedName>
</protein>
<feature type="domain" description="DNA methylase N-4/N-6" evidence="9">
    <location>
        <begin position="90"/>
        <end position="173"/>
    </location>
</feature>
<comment type="similarity">
    <text evidence="1">Belongs to the N(4)/N(6)-methyltransferase family. N(4) subfamily.</text>
</comment>
<keyword evidence="6" id="KW-0680">Restriction system</keyword>
<keyword evidence="4 10" id="KW-0808">Transferase</keyword>
<dbReference type="GO" id="GO:0032259">
    <property type="term" value="P:methylation"/>
    <property type="evidence" value="ECO:0007669"/>
    <property type="project" value="UniProtKB-KW"/>
</dbReference>
<dbReference type="GO" id="GO:0008170">
    <property type="term" value="F:N-methyltransferase activity"/>
    <property type="evidence" value="ECO:0007669"/>
    <property type="project" value="InterPro"/>
</dbReference>
<keyword evidence="7" id="KW-0238">DNA-binding</keyword>
<evidence type="ECO:0000259" key="9">
    <source>
        <dbReference type="Pfam" id="PF01555"/>
    </source>
</evidence>
<accession>A0A395V2P5</accession>
<dbReference type="Proteomes" id="UP000266172">
    <property type="component" value="Unassembled WGS sequence"/>
</dbReference>
<dbReference type="GO" id="GO:0015667">
    <property type="term" value="F:site-specific DNA-methyltransferase (cytosine-N4-specific) activity"/>
    <property type="evidence" value="ECO:0007669"/>
    <property type="project" value="UniProtKB-EC"/>
</dbReference>
<dbReference type="EC" id="2.1.1.113" evidence="2"/>
<evidence type="ECO:0000256" key="3">
    <source>
        <dbReference type="ARBA" id="ARBA00022603"/>
    </source>
</evidence>
<evidence type="ECO:0000256" key="2">
    <source>
        <dbReference type="ARBA" id="ARBA00012185"/>
    </source>
</evidence>
<evidence type="ECO:0000313" key="10">
    <source>
        <dbReference type="EMBL" id="RGS35765.1"/>
    </source>
</evidence>
<organism evidence="10 11">
    <name type="scientific">Roseburia hominis</name>
    <dbReference type="NCBI Taxonomy" id="301301"/>
    <lineage>
        <taxon>Bacteria</taxon>
        <taxon>Bacillati</taxon>
        <taxon>Bacillota</taxon>
        <taxon>Clostridia</taxon>
        <taxon>Lachnospirales</taxon>
        <taxon>Lachnospiraceae</taxon>
        <taxon>Roseburia</taxon>
    </lineage>
</organism>
<dbReference type="InterPro" id="IPR029063">
    <property type="entry name" value="SAM-dependent_MTases_sf"/>
</dbReference>
<dbReference type="SUPFAM" id="SSF53335">
    <property type="entry name" value="S-adenosyl-L-methionine-dependent methyltransferases"/>
    <property type="match status" value="2"/>
</dbReference>
<dbReference type="InterPro" id="IPR002941">
    <property type="entry name" value="DNA_methylase_N4/N6"/>
</dbReference>
<dbReference type="AlphaFoldDB" id="A0A395V2P5"/>
<evidence type="ECO:0000256" key="8">
    <source>
        <dbReference type="ARBA" id="ARBA00049120"/>
    </source>
</evidence>
<evidence type="ECO:0000256" key="6">
    <source>
        <dbReference type="ARBA" id="ARBA00022747"/>
    </source>
</evidence>
<dbReference type="GO" id="GO:0009307">
    <property type="term" value="P:DNA restriction-modification system"/>
    <property type="evidence" value="ECO:0007669"/>
    <property type="project" value="UniProtKB-KW"/>
</dbReference>
<dbReference type="Gene3D" id="3.40.50.150">
    <property type="entry name" value="Vaccinia Virus protein VP39"/>
    <property type="match status" value="2"/>
</dbReference>
<evidence type="ECO:0000256" key="1">
    <source>
        <dbReference type="ARBA" id="ARBA00010203"/>
    </source>
</evidence>
<keyword evidence="5" id="KW-0949">S-adenosyl-L-methionine</keyword>
<evidence type="ECO:0000256" key="4">
    <source>
        <dbReference type="ARBA" id="ARBA00022679"/>
    </source>
</evidence>
<name>A0A395V2P5_9FIRM</name>
<gene>
    <name evidence="10" type="ORF">DWX93_16270</name>
</gene>
<dbReference type="InterPro" id="IPR017985">
    <property type="entry name" value="MeTrfase_CN4_CS"/>
</dbReference>
<dbReference type="GO" id="GO:0003677">
    <property type="term" value="F:DNA binding"/>
    <property type="evidence" value="ECO:0007669"/>
    <property type="project" value="UniProtKB-KW"/>
</dbReference>
<dbReference type="Pfam" id="PF01555">
    <property type="entry name" value="N6_N4_Mtase"/>
    <property type="match status" value="1"/>
</dbReference>
<dbReference type="EMBL" id="QRVL01000027">
    <property type="protein sequence ID" value="RGS35765.1"/>
    <property type="molecule type" value="Genomic_DNA"/>
</dbReference>
<evidence type="ECO:0000313" key="11">
    <source>
        <dbReference type="Proteomes" id="UP000266172"/>
    </source>
</evidence>
<proteinExistence type="inferred from homology"/>
<comment type="catalytic activity">
    <reaction evidence="8">
        <text>a 2'-deoxycytidine in DNA + S-adenosyl-L-methionine = an N(4)-methyl-2'-deoxycytidine in DNA + S-adenosyl-L-homocysteine + H(+)</text>
        <dbReference type="Rhea" id="RHEA:16857"/>
        <dbReference type="Rhea" id="RHEA-COMP:11369"/>
        <dbReference type="Rhea" id="RHEA-COMP:13674"/>
        <dbReference type="ChEBI" id="CHEBI:15378"/>
        <dbReference type="ChEBI" id="CHEBI:57856"/>
        <dbReference type="ChEBI" id="CHEBI:59789"/>
        <dbReference type="ChEBI" id="CHEBI:85452"/>
        <dbReference type="ChEBI" id="CHEBI:137933"/>
        <dbReference type="EC" id="2.1.1.113"/>
    </reaction>
</comment>
<dbReference type="RefSeq" id="WP_118098665.1">
    <property type="nucleotide sequence ID" value="NZ_QRVL01000027.1"/>
</dbReference>
<keyword evidence="3 10" id="KW-0489">Methyltransferase</keyword>
<evidence type="ECO:0000256" key="7">
    <source>
        <dbReference type="ARBA" id="ARBA00023125"/>
    </source>
</evidence>
<comment type="caution">
    <text evidence="10">The sequence shown here is derived from an EMBL/GenBank/DDBJ whole genome shotgun (WGS) entry which is preliminary data.</text>
</comment>
<dbReference type="PROSITE" id="PS00093">
    <property type="entry name" value="N4_MTASE"/>
    <property type="match status" value="1"/>
</dbReference>
<evidence type="ECO:0000256" key="5">
    <source>
        <dbReference type="ARBA" id="ARBA00022691"/>
    </source>
</evidence>
<sequence>MNAETNMLSMTDLQHTALISGNKAMQLLELSRHSFEKVVKEGLLTVIHEGGKKYYQIGEIETFMKTDTYQELVNGVVDARNNLNDLTGKDWLPQTKSFFYQKGLGANHPEAQIEKLHPAPYSFQDIGQLVIFFTKQGMNVLDPFGGVGSTAKACEVNGRICTSIELSPVWHELSIKRLETEVGEGSSKKHHFINGDSCEELLKIASESMDFMVTSPPYWGILNKQDQKVKKNRVANNLETKYSESEKDLGNVENYDEFLEILVNKVFLQCARTLKYGKYMAIVVSDFRDKSEYISFHSDLIHELNKAGIPGGGILKLQGTKILLQNHKSLLPYGYPFAYVENIHHQYVLIFRKEKK</sequence>